<organism evidence="1 2">
    <name type="scientific">miscellaneous Crenarchaeota group-1 archaeon SG8-32-3</name>
    <dbReference type="NCBI Taxonomy" id="1685125"/>
    <lineage>
        <taxon>Archaea</taxon>
        <taxon>Candidatus Bathyarchaeota</taxon>
        <taxon>MCG-1</taxon>
    </lineage>
</organism>
<dbReference type="Proteomes" id="UP000054016">
    <property type="component" value="Unassembled WGS sequence"/>
</dbReference>
<accession>A0A0M0BU29</accession>
<sequence>MGRIDKGVKCSVASCSKEAVRSLSTGKAKSAGLNVGGNEKRVYVCKDHYKEFKKKTKKDKTIDKWRYGT</sequence>
<gene>
    <name evidence="1" type="ORF">AC478_01970</name>
</gene>
<evidence type="ECO:0000313" key="1">
    <source>
        <dbReference type="EMBL" id="KON31860.1"/>
    </source>
</evidence>
<dbReference type="EMBL" id="LFWV01000021">
    <property type="protein sequence ID" value="KON31860.1"/>
    <property type="molecule type" value="Genomic_DNA"/>
</dbReference>
<name>A0A0M0BU29_9ARCH</name>
<proteinExistence type="predicted"/>
<evidence type="ECO:0000313" key="2">
    <source>
        <dbReference type="Proteomes" id="UP000054016"/>
    </source>
</evidence>
<reference evidence="2" key="1">
    <citation type="submission" date="2015-06" db="EMBL/GenBank/DDBJ databases">
        <title>New insights into the roles of widespread benthic archaea in carbon and nitrogen cycling.</title>
        <authorList>
            <person name="Lazar C.S."/>
            <person name="Baker B.J."/>
            <person name="Seitz K.W."/>
            <person name="Hyde A.S."/>
            <person name="Dick G.J."/>
            <person name="Hinrichs K.-U."/>
            <person name="Teske A.P."/>
        </authorList>
    </citation>
    <scope>NUCLEOTIDE SEQUENCE [LARGE SCALE GENOMIC DNA]</scope>
</reference>
<comment type="caution">
    <text evidence="1">The sequence shown here is derived from an EMBL/GenBank/DDBJ whole genome shotgun (WGS) entry which is preliminary data.</text>
</comment>
<dbReference type="AlphaFoldDB" id="A0A0M0BU29"/>
<protein>
    <submittedName>
        <fullName evidence="1">Uncharacterized protein</fullName>
    </submittedName>
</protein>